<dbReference type="EMBL" id="CAQQ02379030">
    <property type="status" value="NOT_ANNOTATED_CDS"/>
    <property type="molecule type" value="Genomic_DNA"/>
</dbReference>
<accession>T1H1L7</accession>
<proteinExistence type="predicted"/>
<dbReference type="HOGENOM" id="CLU_2173831_0_0_1"/>
<evidence type="ECO:0000313" key="2">
    <source>
        <dbReference type="Proteomes" id="UP000015102"/>
    </source>
</evidence>
<sequence>MLTSSMLQIHIKGPSGSIDCHDPQHPNVGITNREMPSRCIKSDFRTYSVHINHHIPDPTNPAILRSVMNNIHEGSVRIAMTVSKHNCVLCARTPSVDLYSEVTFNNEITV</sequence>
<dbReference type="EMBL" id="CAQQ02379029">
    <property type="status" value="NOT_ANNOTATED_CDS"/>
    <property type="molecule type" value="Genomic_DNA"/>
</dbReference>
<keyword evidence="2" id="KW-1185">Reference proteome</keyword>
<evidence type="ECO:0000313" key="1">
    <source>
        <dbReference type="EnsemblMetazoa" id="MESCA010080-PA"/>
    </source>
</evidence>
<protein>
    <submittedName>
        <fullName evidence="1">Uncharacterized protein</fullName>
    </submittedName>
</protein>
<dbReference type="AlphaFoldDB" id="T1H1L7"/>
<name>T1H1L7_MEGSC</name>
<organism evidence="1 2">
    <name type="scientific">Megaselia scalaris</name>
    <name type="common">Humpbacked fly</name>
    <name type="synonym">Phora scalaris</name>
    <dbReference type="NCBI Taxonomy" id="36166"/>
    <lineage>
        <taxon>Eukaryota</taxon>
        <taxon>Metazoa</taxon>
        <taxon>Ecdysozoa</taxon>
        <taxon>Arthropoda</taxon>
        <taxon>Hexapoda</taxon>
        <taxon>Insecta</taxon>
        <taxon>Pterygota</taxon>
        <taxon>Neoptera</taxon>
        <taxon>Endopterygota</taxon>
        <taxon>Diptera</taxon>
        <taxon>Brachycera</taxon>
        <taxon>Muscomorpha</taxon>
        <taxon>Platypezoidea</taxon>
        <taxon>Phoridae</taxon>
        <taxon>Megaseliini</taxon>
        <taxon>Megaselia</taxon>
    </lineage>
</organism>
<dbReference type="Proteomes" id="UP000015102">
    <property type="component" value="Unassembled WGS sequence"/>
</dbReference>
<reference evidence="2" key="1">
    <citation type="submission" date="2013-02" db="EMBL/GenBank/DDBJ databases">
        <authorList>
            <person name="Hughes D."/>
        </authorList>
    </citation>
    <scope>NUCLEOTIDE SEQUENCE</scope>
    <source>
        <strain>Durham</strain>
        <strain evidence="2">NC isolate 2 -- Noor lab</strain>
    </source>
</reference>
<dbReference type="EnsemblMetazoa" id="MESCA010080-RA">
    <property type="protein sequence ID" value="MESCA010080-PA"/>
    <property type="gene ID" value="MESCA010080"/>
</dbReference>
<reference evidence="1" key="2">
    <citation type="submission" date="2015-06" db="UniProtKB">
        <authorList>
            <consortium name="EnsemblMetazoa"/>
        </authorList>
    </citation>
    <scope>IDENTIFICATION</scope>
</reference>